<dbReference type="GO" id="GO:0005634">
    <property type="term" value="C:nucleus"/>
    <property type="evidence" value="ECO:0007669"/>
    <property type="project" value="UniProtKB-SubCell"/>
</dbReference>
<dbReference type="FunFam" id="1.20.920.10:FF:000017">
    <property type="entry name" value="Bromodomain and WD repeat domain containing 1"/>
    <property type="match status" value="1"/>
</dbReference>
<dbReference type="GO" id="GO:0008360">
    <property type="term" value="P:regulation of cell shape"/>
    <property type="evidence" value="ECO:0007669"/>
    <property type="project" value="TreeGrafter"/>
</dbReference>
<dbReference type="GO" id="GO:0006357">
    <property type="term" value="P:regulation of transcription by RNA polymerase II"/>
    <property type="evidence" value="ECO:0007669"/>
    <property type="project" value="TreeGrafter"/>
</dbReference>
<feature type="compositionally biased region" description="Basic residues" evidence="16">
    <location>
        <begin position="891"/>
        <end position="902"/>
    </location>
</feature>
<evidence type="ECO:0000256" key="9">
    <source>
        <dbReference type="ARBA" id="ARBA00023242"/>
    </source>
</evidence>
<feature type="compositionally biased region" description="Low complexity" evidence="16">
    <location>
        <begin position="844"/>
        <end position="855"/>
    </location>
</feature>
<evidence type="ECO:0000256" key="5">
    <source>
        <dbReference type="ARBA" id="ARBA00022737"/>
    </source>
</evidence>
<feature type="compositionally biased region" description="Basic and acidic residues" evidence="16">
    <location>
        <begin position="1855"/>
        <end position="1879"/>
    </location>
</feature>
<dbReference type="FunFam" id="2.130.10.10:FF:000023">
    <property type="entry name" value="Bromodomain and WD repeat domain containing 1"/>
    <property type="match status" value="1"/>
</dbReference>
<dbReference type="SUPFAM" id="SSF50978">
    <property type="entry name" value="WD40 repeat-like"/>
    <property type="match status" value="1"/>
</dbReference>
<dbReference type="PRINTS" id="PR00503">
    <property type="entry name" value="BROMODOMAIN"/>
</dbReference>
<dbReference type="Pfam" id="PF00400">
    <property type="entry name" value="WD40"/>
    <property type="match status" value="5"/>
</dbReference>
<dbReference type="InterPro" id="IPR036427">
    <property type="entry name" value="Bromodomain-like_sf"/>
</dbReference>
<dbReference type="InterPro" id="IPR001680">
    <property type="entry name" value="WD40_rpt"/>
</dbReference>
<feature type="compositionally biased region" description="Basic residues" evidence="16">
    <location>
        <begin position="1437"/>
        <end position="1451"/>
    </location>
</feature>
<dbReference type="PROSITE" id="PS50294">
    <property type="entry name" value="WD_REPEATS_REGION"/>
    <property type="match status" value="5"/>
</dbReference>
<keyword evidence="9" id="KW-0539">Nucleus</keyword>
<feature type="domain" description="Bromo" evidence="17">
    <location>
        <begin position="1337"/>
        <end position="1407"/>
    </location>
</feature>
<evidence type="ECO:0000256" key="6">
    <source>
        <dbReference type="ARBA" id="ARBA00022843"/>
    </source>
</evidence>
<evidence type="ECO:0000256" key="2">
    <source>
        <dbReference type="ARBA" id="ARBA00022499"/>
    </source>
</evidence>
<keyword evidence="3" id="KW-0597">Phosphoprotein</keyword>
<feature type="compositionally biased region" description="Polar residues" evidence="16">
    <location>
        <begin position="784"/>
        <end position="795"/>
    </location>
</feature>
<feature type="domain" description="Bromo" evidence="17">
    <location>
        <begin position="1178"/>
        <end position="1248"/>
    </location>
</feature>
<dbReference type="FunFam" id="1.20.920.10:FF:000008">
    <property type="entry name" value="Bromodomain and WD repeat domain containing 3"/>
    <property type="match status" value="1"/>
</dbReference>
<evidence type="ECO:0000313" key="19">
    <source>
        <dbReference type="Proteomes" id="UP001066276"/>
    </source>
</evidence>
<dbReference type="InterPro" id="IPR019775">
    <property type="entry name" value="WD40_repeat_CS"/>
</dbReference>
<evidence type="ECO:0000256" key="8">
    <source>
        <dbReference type="ARBA" id="ARBA00023117"/>
    </source>
</evidence>
<dbReference type="InterPro" id="IPR015943">
    <property type="entry name" value="WD40/YVTN_repeat-like_dom_sf"/>
</dbReference>
<accession>A0AAV7RHN6</accession>
<comment type="subcellular location">
    <subcellularLocation>
        <location evidence="1">Nucleus</location>
    </subcellularLocation>
</comment>
<reference evidence="18" key="1">
    <citation type="journal article" date="2022" name="bioRxiv">
        <title>Sequencing and chromosome-scale assembly of the giantPleurodeles waltlgenome.</title>
        <authorList>
            <person name="Brown T."/>
            <person name="Elewa A."/>
            <person name="Iarovenko S."/>
            <person name="Subramanian E."/>
            <person name="Araus A.J."/>
            <person name="Petzold A."/>
            <person name="Susuki M."/>
            <person name="Suzuki K.-i.T."/>
            <person name="Hayashi T."/>
            <person name="Toyoda A."/>
            <person name="Oliveira C."/>
            <person name="Osipova E."/>
            <person name="Leigh N.D."/>
            <person name="Simon A."/>
            <person name="Yun M.H."/>
        </authorList>
    </citation>
    <scope>NUCLEOTIDE SEQUENCE</scope>
    <source>
        <strain evidence="18">20211129_DDA</strain>
        <tissue evidence="18">Liver</tissue>
    </source>
</reference>
<dbReference type="CDD" id="cd05529">
    <property type="entry name" value="Bromo_WDR9_I_like"/>
    <property type="match status" value="1"/>
</dbReference>
<keyword evidence="5" id="KW-0677">Repeat</keyword>
<dbReference type="SUPFAM" id="SSF47370">
    <property type="entry name" value="Bromodomain"/>
    <property type="match status" value="2"/>
</dbReference>
<evidence type="ECO:0000256" key="3">
    <source>
        <dbReference type="ARBA" id="ARBA00022553"/>
    </source>
</evidence>
<evidence type="ECO:0000256" key="15">
    <source>
        <dbReference type="PROSITE-ProRule" id="PRU00221"/>
    </source>
</evidence>
<evidence type="ECO:0000256" key="10">
    <source>
        <dbReference type="ARBA" id="ARBA00058276"/>
    </source>
</evidence>
<dbReference type="InterPro" id="IPR057451">
    <property type="entry name" value="BRWD/PHIP_AD"/>
</dbReference>
<keyword evidence="4 15" id="KW-0853">WD repeat</keyword>
<feature type="repeat" description="WD" evidence="15">
    <location>
        <begin position="359"/>
        <end position="391"/>
    </location>
</feature>
<comment type="function">
    <text evidence="10">Probable regulator of the insulin and insulin-like growth factor signaling pathways. Stimulates cell proliferation through regulation of cyclin transcription and has an anti-apoptotic activity through AKT1 phosphorylation and activation. Plays a role in the regulation of cell morphology and cytoskeletal organization.</text>
</comment>
<organism evidence="18 19">
    <name type="scientific">Pleurodeles waltl</name>
    <name type="common">Iberian ribbed newt</name>
    <dbReference type="NCBI Taxonomy" id="8319"/>
    <lineage>
        <taxon>Eukaryota</taxon>
        <taxon>Metazoa</taxon>
        <taxon>Chordata</taxon>
        <taxon>Craniata</taxon>
        <taxon>Vertebrata</taxon>
        <taxon>Euteleostomi</taxon>
        <taxon>Amphibia</taxon>
        <taxon>Batrachia</taxon>
        <taxon>Caudata</taxon>
        <taxon>Salamandroidea</taxon>
        <taxon>Salamandridae</taxon>
        <taxon>Pleurodelinae</taxon>
        <taxon>Pleurodeles</taxon>
    </lineage>
</organism>
<keyword evidence="2" id="KW-1017">Isopeptide bond</keyword>
<feature type="compositionally biased region" description="Low complexity" evidence="16">
    <location>
        <begin position="803"/>
        <end position="815"/>
    </location>
</feature>
<evidence type="ECO:0000256" key="7">
    <source>
        <dbReference type="ARBA" id="ARBA00022990"/>
    </source>
</evidence>
<dbReference type="Gene3D" id="2.130.10.10">
    <property type="entry name" value="YVTN repeat-like/Quinoprotein amine dehydrogenase"/>
    <property type="match status" value="2"/>
</dbReference>
<dbReference type="GO" id="GO:0007010">
    <property type="term" value="P:cytoskeleton organization"/>
    <property type="evidence" value="ECO:0007669"/>
    <property type="project" value="TreeGrafter"/>
</dbReference>
<evidence type="ECO:0000256" key="16">
    <source>
        <dbReference type="SAM" id="MobiDB-lite"/>
    </source>
</evidence>
<feature type="compositionally biased region" description="Polar residues" evidence="16">
    <location>
        <begin position="1487"/>
        <end position="1498"/>
    </location>
</feature>
<dbReference type="Pfam" id="PF25437">
    <property type="entry name" value="BRWD1_N"/>
    <property type="match status" value="1"/>
</dbReference>
<evidence type="ECO:0000256" key="11">
    <source>
        <dbReference type="ARBA" id="ARBA00069235"/>
    </source>
</evidence>
<dbReference type="SMART" id="SM00320">
    <property type="entry name" value="WD40"/>
    <property type="match status" value="8"/>
</dbReference>
<protein>
    <recommendedName>
        <fullName evidence="11">PH-interacting protein</fullName>
    </recommendedName>
    <alternativeName>
        <fullName evidence="13">IRS-1 PH domain-binding protein</fullName>
    </alternativeName>
    <alternativeName>
        <fullName evidence="12">WD repeat-containing protein 11</fullName>
    </alternativeName>
</protein>
<evidence type="ECO:0000256" key="13">
    <source>
        <dbReference type="ARBA" id="ARBA00081767"/>
    </source>
</evidence>
<dbReference type="Pfam" id="PF00439">
    <property type="entry name" value="Bromodomain"/>
    <property type="match status" value="2"/>
</dbReference>
<dbReference type="InterPro" id="IPR018359">
    <property type="entry name" value="Bromodomain_CS"/>
</dbReference>
<keyword evidence="8 14" id="KW-0103">Bromodomain</keyword>
<dbReference type="InterPro" id="IPR036322">
    <property type="entry name" value="WD40_repeat_dom_sf"/>
</dbReference>
<feature type="repeat" description="WD" evidence="15">
    <location>
        <begin position="219"/>
        <end position="260"/>
    </location>
</feature>
<dbReference type="CDD" id="cd00200">
    <property type="entry name" value="WD40"/>
    <property type="match status" value="1"/>
</dbReference>
<dbReference type="InterPro" id="IPR057452">
    <property type="entry name" value="BRWD/PHIP_N"/>
</dbReference>
<feature type="compositionally biased region" description="Low complexity" evidence="16">
    <location>
        <begin position="1476"/>
        <end position="1486"/>
    </location>
</feature>
<dbReference type="Gene3D" id="1.20.920.10">
    <property type="entry name" value="Bromodomain-like"/>
    <property type="match status" value="2"/>
</dbReference>
<evidence type="ECO:0000256" key="4">
    <source>
        <dbReference type="ARBA" id="ARBA00022574"/>
    </source>
</evidence>
<dbReference type="EMBL" id="JANPWB010000009">
    <property type="protein sequence ID" value="KAJ1151016.1"/>
    <property type="molecule type" value="Genomic_DNA"/>
</dbReference>
<sequence length="1934" mass="218670">MSTQPSAELKSELYFLIARFLEDGPCQEAAEVLVRDVQHKQLLPKRIDWTGREHPRTYQSLVNCYRHLAPDHLLQICHRLGPLLEQDIPSSVPGVQTLLGAGSQSLLRTKKSCKNVVWKGTALAALHCGRPPETPVNFGSPPGIANTLFARKLNGKYRYENLVPTPVYQHMKMHKRILGHLSSVYCVTFDRTGRRIFTGSDDCLVKIWSTDDGRLLATLRGHAAEISDMAVNYENTMIAAGSCDKMIRVWCLRTCAPLAVLQGHSASITSLQFSPLCSGSKRFLSSTGADGTICFWQWDAGTLKINPRPVKFTERPRPGVQMICSSYSAGGMLLATGSTDHIIRVYFFGSGQPEKISELDCHTDKVDSIQFSNNSNRFVSGSRDGTARIWQYKRKEWKSILLDMATRPAGHNLQGVEDKITKLKVTMVAWDRHDKTVITAVNTMTLKVWNSYTGELIHILVGHEDEVFVLESHPFDPRLLFSAGHDGNVIVWDLARGVKIRSYFNMIEGQGHGAVFDCKCSPDGQHFACTDSHGHLLIFGFGSSSKYDKIADQMFFHSDYRPLIRDANNFVLDEQTQQAPHLMPPPFLVDVDGNPHPTRYQRLVPGRENCRDEHLIPQMGVTSSGLNQVLSQQASNEASPLDSLIQRLQQEQDHRLPADTGTGNTIRLGRVSITEVHSPPNIGLRRSGQIEGVRQMHSNAPRSEIATEHDLVAWSRRVVVPELPSGVASKQEYWRSAKGEDEIHLYRYEEKKKYTANHVKENKGSVFSKDHVRDNLSDAGDGQKQLTNVHNSSVKSMLGEQANPGENSENGNSSSDECEVEDIAGTSDLGTSEDEEKAWHTDGSSSSEYSSDYSDWTADAGINLQPPKKIPKHKIKKGKSSSEDGEEPEKRKLKKYEKKRGKRKEDKDDQPVSPKKKIPKEGKQKSVPVGELSERGLNLEEWLPSDWITDTVPRRCPFVPQMGDEVYYFRQGHEAYVEMAKKNKIYRINSKKQPWHKMDLRDQELMKIVGIKYESGLPTLCCLKLAFLDPETGKLTGGSFTMKYHDMPDVIDFLVLRQQFEDARHRHWNIGDRFRSVIDDAWWFGTIESQEPLHSNYPDSLFQCYNVCWDNGDTEKMSPWDMEVIPRAAVFPEELGLSVPLTSNEVRNLMYKPLDGEWGSRTRDEECERIISGITQLMTLDIASAFVAPVDLQAYPLYCTVVAYPTDISTIRERLENRFYRRLSSLMWEVRYIEHNTRTFNEPASPIVKCAKFVTDLMLHFIKDQTCYDIIPLYHSMKKKVLSDSEEEEEEKDANVPGSSAAKGKDHFPRRNLRNTAQSYDIHAWRKQCQELLNLIFQCEDSEPFRQPVDLLEYPDYTSIIDTPMDFATVKGSLEAGNYDSPVELCKDVRLIFSNSKSYTPSKRSRIYSMSLRLSAFFEERISSVLADYKSALSFHKRSSAPKHRKRRKRSNSSSSSNLSSPERKKRLIGPHLKTEISTCVTTTTTQSRSAAQKSISPLVNGKGMDSASLCRTRRNRQLPDKVLVEQPSTSSGSKPLNSKINTTEKEGKTALEGCFKQFKNISMPSNPIPGISSLSTRNNLSRENPVKEKHIKHKMKMCLSSKQAQESSFKQIKNIRRSSSSIQTMSTVLSTRNNLSTESSVKEKQNKDKLKMCLSDKQALNSSFKYCKNISTSSSAMQACSVISARNNTPRENLVKEKQIKHKIRMPLSSKQADSKDTKLESECVQMNGNGVERPTVIVRRKPGRKPKMEKDSCIDINSSEVVIPKKRGRKPKKKLQDVDTKNEQMHQMQAVLTGDSNNNIVIVSAAACSTRSEGTIGECLLSQKGRRGRKPKVKVQQCESEHVLPESIKMKTRSSDKKQEEPVEDKADELKESEPHMRTRNQGKRTAFYNEEDSEEEQRQLLFEDTSLTFGTSSRGRVRKLTEKAKANLIGW</sequence>
<evidence type="ECO:0000256" key="1">
    <source>
        <dbReference type="ARBA" id="ARBA00004123"/>
    </source>
</evidence>
<feature type="repeat" description="WD" evidence="15">
    <location>
        <begin position="177"/>
        <end position="218"/>
    </location>
</feature>
<proteinExistence type="predicted"/>
<dbReference type="FunFam" id="2.130.10.10:FF:000141">
    <property type="entry name" value="Pleckstrin homology domain interacting protein"/>
    <property type="match status" value="1"/>
</dbReference>
<name>A0AAV7RHN6_PLEWA</name>
<dbReference type="PROSITE" id="PS00633">
    <property type="entry name" value="BROMODOMAIN_1"/>
    <property type="match status" value="1"/>
</dbReference>
<dbReference type="GO" id="GO:0043066">
    <property type="term" value="P:negative regulation of apoptotic process"/>
    <property type="evidence" value="ECO:0007669"/>
    <property type="project" value="UniProtKB-ARBA"/>
</dbReference>
<feature type="region of interest" description="Disordered" evidence="16">
    <location>
        <begin position="1849"/>
        <end position="1900"/>
    </location>
</feature>
<feature type="compositionally biased region" description="Polar residues" evidence="16">
    <location>
        <begin position="1527"/>
        <end position="1541"/>
    </location>
</feature>
<evidence type="ECO:0000256" key="14">
    <source>
        <dbReference type="PROSITE-ProRule" id="PRU00035"/>
    </source>
</evidence>
<keyword evidence="7" id="KW-0007">Acetylation</keyword>
<dbReference type="InterPro" id="IPR052060">
    <property type="entry name" value="Bromo_WD_repeat"/>
</dbReference>
<dbReference type="GO" id="GO:0045893">
    <property type="term" value="P:positive regulation of DNA-templated transcription"/>
    <property type="evidence" value="ECO:0007669"/>
    <property type="project" value="UniProtKB-ARBA"/>
</dbReference>
<comment type="caution">
    <text evidence="18">The sequence shown here is derived from an EMBL/GenBank/DDBJ whole genome shotgun (WGS) entry which is preliminary data.</text>
</comment>
<feature type="repeat" description="WD" evidence="15">
    <location>
        <begin position="261"/>
        <end position="297"/>
    </location>
</feature>
<dbReference type="InterPro" id="IPR001487">
    <property type="entry name" value="Bromodomain"/>
</dbReference>
<evidence type="ECO:0000313" key="18">
    <source>
        <dbReference type="EMBL" id="KAJ1151016.1"/>
    </source>
</evidence>
<dbReference type="PANTHER" id="PTHR16266">
    <property type="entry name" value="WD REPEAT DOMAIN 9"/>
    <property type="match status" value="1"/>
</dbReference>
<dbReference type="PROSITE" id="PS00678">
    <property type="entry name" value="WD_REPEATS_1"/>
    <property type="match status" value="1"/>
</dbReference>
<feature type="repeat" description="WD" evidence="15">
    <location>
        <begin position="460"/>
        <end position="502"/>
    </location>
</feature>
<feature type="region of interest" description="Disordered" evidence="16">
    <location>
        <begin position="1285"/>
        <end position="1308"/>
    </location>
</feature>
<feature type="region of interest" description="Disordered" evidence="16">
    <location>
        <begin position="1437"/>
        <end position="1541"/>
    </location>
</feature>
<feature type="region of interest" description="Disordered" evidence="16">
    <location>
        <begin position="765"/>
        <end position="931"/>
    </location>
</feature>
<feature type="compositionally biased region" description="Low complexity" evidence="16">
    <location>
        <begin position="1452"/>
        <end position="1461"/>
    </location>
</feature>
<gene>
    <name evidence="18" type="ORF">NDU88_003803</name>
</gene>
<dbReference type="PROSITE" id="PS50082">
    <property type="entry name" value="WD_REPEATS_2"/>
    <property type="match status" value="5"/>
</dbReference>
<evidence type="ECO:0000259" key="17">
    <source>
        <dbReference type="PROSITE" id="PS50014"/>
    </source>
</evidence>
<feature type="compositionally biased region" description="Basic and acidic residues" evidence="16">
    <location>
        <begin position="765"/>
        <end position="776"/>
    </location>
</feature>
<dbReference type="Proteomes" id="UP001066276">
    <property type="component" value="Chromosome 5"/>
</dbReference>
<feature type="compositionally biased region" description="Basic residues" evidence="16">
    <location>
        <begin position="869"/>
        <end position="879"/>
    </location>
</feature>
<keyword evidence="19" id="KW-1185">Reference proteome</keyword>
<dbReference type="PANTHER" id="PTHR16266:SF4">
    <property type="entry name" value="PH-INTERACTING PROTEIN"/>
    <property type="match status" value="1"/>
</dbReference>
<keyword evidence="6" id="KW-0832">Ubl conjugation</keyword>
<dbReference type="GO" id="GO:0009966">
    <property type="term" value="P:regulation of signal transduction"/>
    <property type="evidence" value="ECO:0007669"/>
    <property type="project" value="UniProtKB-ARBA"/>
</dbReference>
<dbReference type="PROSITE" id="PS50014">
    <property type="entry name" value="BROMODOMAIN_2"/>
    <property type="match status" value="2"/>
</dbReference>
<dbReference type="Pfam" id="PF25313">
    <property type="entry name" value="BRWD_AD"/>
    <property type="match status" value="1"/>
</dbReference>
<evidence type="ECO:0000256" key="12">
    <source>
        <dbReference type="ARBA" id="ARBA00075662"/>
    </source>
</evidence>
<dbReference type="SMART" id="SM00297">
    <property type="entry name" value="BROMO"/>
    <property type="match status" value="2"/>
</dbReference>